<feature type="region of interest" description="Disordered" evidence="2">
    <location>
        <begin position="289"/>
        <end position="316"/>
    </location>
</feature>
<proteinExistence type="predicted"/>
<gene>
    <name evidence="3" type="ORF">FYJ84_04340</name>
</gene>
<feature type="coiled-coil region" evidence="1">
    <location>
        <begin position="47"/>
        <end position="74"/>
    </location>
</feature>
<dbReference type="RefSeq" id="WP_154406376.1">
    <property type="nucleotide sequence ID" value="NZ_VUNR01000005.1"/>
</dbReference>
<evidence type="ECO:0000313" key="3">
    <source>
        <dbReference type="EMBL" id="MSU08219.1"/>
    </source>
</evidence>
<protein>
    <submittedName>
        <fullName evidence="3">Uncharacterized protein</fullName>
    </submittedName>
</protein>
<reference evidence="3 4" key="1">
    <citation type="submission" date="2019-08" db="EMBL/GenBank/DDBJ databases">
        <title>In-depth cultivation of the pig gut microbiome towards novel bacterial diversity and tailored functional studies.</title>
        <authorList>
            <person name="Wylensek D."/>
            <person name="Hitch T.C.A."/>
            <person name="Clavel T."/>
        </authorList>
    </citation>
    <scope>NUCLEOTIDE SEQUENCE [LARGE SCALE GENOMIC DNA]</scope>
    <source>
        <strain evidence="3 4">WCA-693-APC-5D-A</strain>
    </source>
</reference>
<keyword evidence="1" id="KW-0175">Coiled coil</keyword>
<comment type="caution">
    <text evidence="3">The sequence shown here is derived from an EMBL/GenBank/DDBJ whole genome shotgun (WGS) entry which is preliminary data.</text>
</comment>
<dbReference type="Proteomes" id="UP000433181">
    <property type="component" value="Unassembled WGS sequence"/>
</dbReference>
<dbReference type="EMBL" id="VUNR01000005">
    <property type="protein sequence ID" value="MSU08219.1"/>
    <property type="molecule type" value="Genomic_DNA"/>
</dbReference>
<organism evidence="3 4">
    <name type="scientific">Anaerovibrio slackiae</name>
    <dbReference type="NCBI Taxonomy" id="2652309"/>
    <lineage>
        <taxon>Bacteria</taxon>
        <taxon>Bacillati</taxon>
        <taxon>Bacillota</taxon>
        <taxon>Negativicutes</taxon>
        <taxon>Selenomonadales</taxon>
        <taxon>Selenomonadaceae</taxon>
        <taxon>Anaerovibrio</taxon>
    </lineage>
</organism>
<accession>A0A6I2UEW7</accession>
<evidence type="ECO:0000313" key="4">
    <source>
        <dbReference type="Proteomes" id="UP000433181"/>
    </source>
</evidence>
<dbReference type="AlphaFoldDB" id="A0A6I2UEW7"/>
<name>A0A6I2UEW7_9FIRM</name>
<dbReference type="GeneID" id="96778134"/>
<evidence type="ECO:0000256" key="2">
    <source>
        <dbReference type="SAM" id="MobiDB-lite"/>
    </source>
</evidence>
<sequence>MGVMATAGMTARAGLAALGGPLGVAITALTILIPLGIEYASTLGEEANAAKKAADALAEKNNAVDQEISKANQREHAAISLANAYNNLSVQIANGTLRTEEAQKAEAEMADLKHTLIGIVGQEAVAIDENGRINIDTIKRMSKAEKQAAIDKLRADRDKLESEKAETQNTIELTKQRIEAIKSEIEAMRERAGASSTWDKIAASVYRGAAWFAHATGQTTDEEYETNLEKANLREQGVPAEKLAELDMATKRVSELQGNLDKLNPNIDTLNNAIGNLTSLAEEGSQTYNHGEIEEPEEKASAGKSAGSDSRQNNMQDPRILAHVSRIDEIASNTSNQVSLLNDIKSQQGNSKELSIQTFDTYQRGIDELKAERQRLNDYLYTKNVNAFNGQFSVTISDTAASDAVVEAAMPYLEKTMENGTEGCVEAVTKIGEKTSSFLAQELKNGVVRVPVLVSDAENAGIPVVPYDANNVGAGDVIVYDNNDHVVMADGKGGYVGNSSGLNRVVHRPDYTAMGGQVPTQIIKTGTIAGERKVQWSDSLANYAIDNDGTMLDAGTWDKAGLSGQIKLIEQALQVKGQENNEFLMQFSKVLLVDLKALNDADAKTRSLITQQANQWFTDMNAEVSQAGTTASQKGNRELFMLGSGATEYDKARIELQKNTAELSAMSEIVERKQTQDLKNTVAGKAFLDSYLQKQMTQRDLQFKTVVAMYNDAKATTDHNVKMRDYGNNNTDDRMGVKRATDTLADAMVQVELQRKQLELARDTDEKNYQEIRKMEESYKDALEALRTAQRQYNQQVLDGFEQIAEDFMFNGKSFRDIIDNLWQDLGKDALRALFGQDISGNHSFLATLLGIGKPDEEMAKAQAQEELKNVPLINNTSATDRNTLAVNQLTQAMLGQALTPLATSKYTFDATRNAYESARPFSLQENAWNNAVATTGFGSQPTYDFEADMKQWKQSNDYLNRTMAQSNRLNATGNTEQKKSNDALGKNTNANLQVATGLMGIGNAFANGDWLGGLLGIAQVGMGFGWFKADGGKFADGGAPAGKVTGAGTGRSDSILAYLANKNKFVWLSNGEYVINEKSAKALGYDTLDALNGYATGGSLDSSPVNPTPYIPTINPQVAKKATRISGNSATEALLRKQNKYMAEQNSMLRNMGESGNGQVVVLNTQASSADVMKALQENPRAVQAILGRQQRMGFR</sequence>
<evidence type="ECO:0000256" key="1">
    <source>
        <dbReference type="SAM" id="Coils"/>
    </source>
</evidence>
<keyword evidence="4" id="KW-1185">Reference proteome</keyword>
<feature type="coiled-coil region" evidence="1">
    <location>
        <begin position="143"/>
        <end position="191"/>
    </location>
</feature>